<keyword evidence="6 11" id="KW-0547">Nucleotide-binding</keyword>
<dbReference type="InterPro" id="IPR020633">
    <property type="entry name" value="Thymidine_kinase_CS"/>
</dbReference>
<keyword evidence="8" id="KW-0862">Zinc</keyword>
<dbReference type="PANTHER" id="PTHR11441">
    <property type="entry name" value="THYMIDINE KINASE"/>
    <property type="match status" value="1"/>
</dbReference>
<dbReference type="AlphaFoldDB" id="A0A0L0DW83"/>
<keyword evidence="14" id="KW-1185">Reference proteome</keyword>
<dbReference type="FunFam" id="3.40.50.300:FF:001270">
    <property type="entry name" value="Thymidine kinase"/>
    <property type="match status" value="1"/>
</dbReference>
<dbReference type="InterPro" id="IPR027417">
    <property type="entry name" value="P-loop_NTPase"/>
</dbReference>
<keyword evidence="5" id="KW-0479">Metal-binding</keyword>
<dbReference type="GO" id="GO:0046872">
    <property type="term" value="F:metal ion binding"/>
    <property type="evidence" value="ECO:0007669"/>
    <property type="project" value="UniProtKB-KW"/>
</dbReference>
<evidence type="ECO:0000256" key="6">
    <source>
        <dbReference type="ARBA" id="ARBA00022741"/>
    </source>
</evidence>
<keyword evidence="7 11" id="KW-0418">Kinase</keyword>
<sequence>MNYRGHIQVIFGPMFSGKSTELLRRVKRYTIANKRVALLKYHADARYSETSVATHDKQTLEAFSCERLEDARAYVADAQVVAIDEGQFFPDTVAFAEEMADAGKVVIVAALDGTFQRKAFGDILALVPLAEEVTKLNAVCMVCYGPGSFSKRLGTETAVEVIGGADKYVAVCRRCYNLPASKVYEEAAADAEETAAHVVDDQAAALKIISMGAAPQTTMSVGMSSGRAL</sequence>
<dbReference type="SUPFAM" id="SSF57716">
    <property type="entry name" value="Glucocorticoid receptor-like (DNA-binding domain)"/>
    <property type="match status" value="1"/>
</dbReference>
<dbReference type="STRING" id="461836.A0A0L0DW83"/>
<dbReference type="OrthoDB" id="439028at2759"/>
<dbReference type="FunFam" id="3.30.60.20:FF:000028">
    <property type="entry name" value="Thymidine kinase"/>
    <property type="match status" value="1"/>
</dbReference>
<protein>
    <recommendedName>
        <fullName evidence="2 11">Thymidine kinase</fullName>
        <ecNumber evidence="2 11">2.7.1.21</ecNumber>
    </recommendedName>
</protein>
<evidence type="ECO:0000313" key="13">
    <source>
        <dbReference type="EMBL" id="KNC56480.1"/>
    </source>
</evidence>
<comment type="catalytic activity">
    <reaction evidence="10 11">
        <text>thymidine + ATP = dTMP + ADP + H(+)</text>
        <dbReference type="Rhea" id="RHEA:19129"/>
        <dbReference type="ChEBI" id="CHEBI:15378"/>
        <dbReference type="ChEBI" id="CHEBI:17748"/>
        <dbReference type="ChEBI" id="CHEBI:30616"/>
        <dbReference type="ChEBI" id="CHEBI:63528"/>
        <dbReference type="ChEBI" id="CHEBI:456216"/>
        <dbReference type="EC" id="2.7.1.21"/>
    </reaction>
</comment>
<organism evidence="13 14">
    <name type="scientific">Thecamonas trahens ATCC 50062</name>
    <dbReference type="NCBI Taxonomy" id="461836"/>
    <lineage>
        <taxon>Eukaryota</taxon>
        <taxon>Apusozoa</taxon>
        <taxon>Apusomonadida</taxon>
        <taxon>Apusomonadidae</taxon>
        <taxon>Thecamonas</taxon>
    </lineage>
</organism>
<dbReference type="OMA" id="EAYEPRC"/>
<dbReference type="GeneID" id="25562128"/>
<comment type="similarity">
    <text evidence="1 12">Belongs to the thymidine kinase family.</text>
</comment>
<evidence type="ECO:0000256" key="10">
    <source>
        <dbReference type="ARBA" id="ARBA00048254"/>
    </source>
</evidence>
<dbReference type="PROSITE" id="PS00603">
    <property type="entry name" value="TK_CELLULAR_TYPE"/>
    <property type="match status" value="1"/>
</dbReference>
<dbReference type="RefSeq" id="XP_013760989.1">
    <property type="nucleotide sequence ID" value="XM_013905535.1"/>
</dbReference>
<dbReference type="SUPFAM" id="SSF52540">
    <property type="entry name" value="P-loop containing nucleoside triphosphate hydrolases"/>
    <property type="match status" value="1"/>
</dbReference>
<evidence type="ECO:0000256" key="8">
    <source>
        <dbReference type="ARBA" id="ARBA00022833"/>
    </source>
</evidence>
<proteinExistence type="inferred from homology"/>
<dbReference type="EMBL" id="GL349441">
    <property type="protein sequence ID" value="KNC56480.1"/>
    <property type="molecule type" value="Genomic_DNA"/>
</dbReference>
<evidence type="ECO:0000256" key="11">
    <source>
        <dbReference type="RuleBase" id="RU000544"/>
    </source>
</evidence>
<evidence type="ECO:0000313" key="14">
    <source>
        <dbReference type="Proteomes" id="UP000054408"/>
    </source>
</evidence>
<dbReference type="GO" id="GO:0046104">
    <property type="term" value="P:thymidine metabolic process"/>
    <property type="evidence" value="ECO:0007669"/>
    <property type="project" value="TreeGrafter"/>
</dbReference>
<dbReference type="Proteomes" id="UP000054408">
    <property type="component" value="Unassembled WGS sequence"/>
</dbReference>
<evidence type="ECO:0000256" key="3">
    <source>
        <dbReference type="ARBA" id="ARBA00022634"/>
    </source>
</evidence>
<accession>A0A0L0DW83</accession>
<dbReference type="GO" id="GO:0071897">
    <property type="term" value="P:DNA biosynthetic process"/>
    <property type="evidence" value="ECO:0007669"/>
    <property type="project" value="UniProtKB-KW"/>
</dbReference>
<gene>
    <name evidence="13" type="ORF">AMSG_02448</name>
</gene>
<keyword evidence="4 11" id="KW-0808">Transferase</keyword>
<dbReference type="GO" id="GO:0005524">
    <property type="term" value="F:ATP binding"/>
    <property type="evidence" value="ECO:0007669"/>
    <property type="project" value="UniProtKB-KW"/>
</dbReference>
<dbReference type="Pfam" id="PF00265">
    <property type="entry name" value="TK"/>
    <property type="match status" value="1"/>
</dbReference>
<dbReference type="GO" id="GO:0042802">
    <property type="term" value="F:identical protein binding"/>
    <property type="evidence" value="ECO:0007669"/>
    <property type="project" value="UniProtKB-ARBA"/>
</dbReference>
<keyword evidence="9 11" id="KW-0067">ATP-binding</keyword>
<dbReference type="GO" id="GO:0004797">
    <property type="term" value="F:thymidine kinase activity"/>
    <property type="evidence" value="ECO:0007669"/>
    <property type="project" value="UniProtKB-EC"/>
</dbReference>
<evidence type="ECO:0000256" key="12">
    <source>
        <dbReference type="RuleBase" id="RU004165"/>
    </source>
</evidence>
<reference evidence="13 14" key="1">
    <citation type="submission" date="2010-05" db="EMBL/GenBank/DDBJ databases">
        <title>The Genome Sequence of Thecamonas trahens ATCC 50062.</title>
        <authorList>
            <consortium name="The Broad Institute Genome Sequencing Platform"/>
            <person name="Russ C."/>
            <person name="Cuomo C."/>
            <person name="Shea T."/>
            <person name="Young S.K."/>
            <person name="Zeng Q."/>
            <person name="Koehrsen M."/>
            <person name="Haas B."/>
            <person name="Borodovsky M."/>
            <person name="Guigo R."/>
            <person name="Alvarado L."/>
            <person name="Berlin A."/>
            <person name="Bochicchio J."/>
            <person name="Borenstein D."/>
            <person name="Chapman S."/>
            <person name="Chen Z."/>
            <person name="Freedman E."/>
            <person name="Gellesch M."/>
            <person name="Goldberg J."/>
            <person name="Griggs A."/>
            <person name="Gujja S."/>
            <person name="Heilman E."/>
            <person name="Heiman D."/>
            <person name="Hepburn T."/>
            <person name="Howarth C."/>
            <person name="Jen D."/>
            <person name="Larson L."/>
            <person name="Mehta T."/>
            <person name="Park D."/>
            <person name="Pearson M."/>
            <person name="Roberts A."/>
            <person name="Saif S."/>
            <person name="Shenoy N."/>
            <person name="Sisk P."/>
            <person name="Stolte C."/>
            <person name="Sykes S."/>
            <person name="Thomson T."/>
            <person name="Walk T."/>
            <person name="White J."/>
            <person name="Yandava C."/>
            <person name="Burger G."/>
            <person name="Gray M.W."/>
            <person name="Holland P.W.H."/>
            <person name="King N."/>
            <person name="Lang F.B.F."/>
            <person name="Roger A.J."/>
            <person name="Ruiz-Trillo I."/>
            <person name="Lander E."/>
            <person name="Nusbaum C."/>
        </authorList>
    </citation>
    <scope>NUCLEOTIDE SEQUENCE [LARGE SCALE GENOMIC DNA]</scope>
    <source>
        <strain evidence="13 14">ATCC 50062</strain>
    </source>
</reference>
<dbReference type="Gene3D" id="3.30.60.20">
    <property type="match status" value="1"/>
</dbReference>
<evidence type="ECO:0000256" key="1">
    <source>
        <dbReference type="ARBA" id="ARBA00007587"/>
    </source>
</evidence>
<evidence type="ECO:0000256" key="9">
    <source>
        <dbReference type="ARBA" id="ARBA00022840"/>
    </source>
</evidence>
<evidence type="ECO:0000256" key="5">
    <source>
        <dbReference type="ARBA" id="ARBA00022723"/>
    </source>
</evidence>
<dbReference type="eggNOG" id="KOG3125">
    <property type="taxonomic scope" value="Eukaryota"/>
</dbReference>
<evidence type="ECO:0000256" key="7">
    <source>
        <dbReference type="ARBA" id="ARBA00022777"/>
    </source>
</evidence>
<evidence type="ECO:0000256" key="2">
    <source>
        <dbReference type="ARBA" id="ARBA00012118"/>
    </source>
</evidence>
<name>A0A0L0DW83_THETB</name>
<dbReference type="Gene3D" id="3.40.50.300">
    <property type="entry name" value="P-loop containing nucleotide triphosphate hydrolases"/>
    <property type="match status" value="1"/>
</dbReference>
<dbReference type="EC" id="2.7.1.21" evidence="2 11"/>
<dbReference type="InterPro" id="IPR001267">
    <property type="entry name" value="Thymidine_kinase"/>
</dbReference>
<keyword evidence="3 11" id="KW-0237">DNA synthesis</keyword>
<evidence type="ECO:0000256" key="4">
    <source>
        <dbReference type="ARBA" id="ARBA00022679"/>
    </source>
</evidence>
<dbReference type="PANTHER" id="PTHR11441:SF0">
    <property type="entry name" value="THYMIDINE KINASE, CYTOSOLIC"/>
    <property type="match status" value="1"/>
</dbReference>